<dbReference type="AlphaFoldDB" id="A0A0P1FI27"/>
<dbReference type="SUPFAM" id="SSF52833">
    <property type="entry name" value="Thioredoxin-like"/>
    <property type="match status" value="1"/>
</dbReference>
<evidence type="ECO:0000313" key="7">
    <source>
        <dbReference type="Proteomes" id="UP000051298"/>
    </source>
</evidence>
<dbReference type="InterPro" id="IPR050553">
    <property type="entry name" value="Thioredoxin_ResA/DsbE_sf"/>
</dbReference>
<keyword evidence="3" id="KW-0676">Redox-active center</keyword>
<protein>
    <submittedName>
        <fullName evidence="6">Cytochrome c biogenesis protein TlpA</fullName>
    </submittedName>
</protein>
<dbReference type="Gene3D" id="3.40.30.10">
    <property type="entry name" value="Glutaredoxin"/>
    <property type="match status" value="1"/>
</dbReference>
<name>A0A0P1FI27_9RHOB</name>
<dbReference type="GO" id="GO:0030313">
    <property type="term" value="C:cell envelope"/>
    <property type="evidence" value="ECO:0007669"/>
    <property type="project" value="UniProtKB-SubCell"/>
</dbReference>
<dbReference type="eggNOG" id="COG0526">
    <property type="taxonomic scope" value="Bacteria"/>
</dbReference>
<dbReference type="STRING" id="266809.PM03_00750"/>
<dbReference type="InterPro" id="IPR036249">
    <property type="entry name" value="Thioredoxin-like_sf"/>
</dbReference>
<dbReference type="GO" id="GO:0017004">
    <property type="term" value="P:cytochrome complex assembly"/>
    <property type="evidence" value="ECO:0007669"/>
    <property type="project" value="UniProtKB-KW"/>
</dbReference>
<organism evidence="6 7">
    <name type="scientific">Thalassobacter stenotrophicus</name>
    <dbReference type="NCBI Taxonomy" id="266809"/>
    <lineage>
        <taxon>Bacteria</taxon>
        <taxon>Pseudomonadati</taxon>
        <taxon>Pseudomonadota</taxon>
        <taxon>Alphaproteobacteria</taxon>
        <taxon>Rhodobacterales</taxon>
        <taxon>Roseobacteraceae</taxon>
        <taxon>Thalassobacter</taxon>
    </lineage>
</organism>
<accession>A0A0P1FI27</accession>
<evidence type="ECO:0000256" key="2">
    <source>
        <dbReference type="ARBA" id="ARBA00022748"/>
    </source>
</evidence>
<gene>
    <name evidence="6" type="primary">tlpA</name>
    <name evidence="6" type="ORF">THS5294_03069</name>
</gene>
<dbReference type="PROSITE" id="PS00194">
    <property type="entry name" value="THIOREDOXIN_1"/>
    <property type="match status" value="1"/>
</dbReference>
<comment type="subcellular location">
    <subcellularLocation>
        <location evidence="1">Cell envelope</location>
    </subcellularLocation>
</comment>
<dbReference type="EMBL" id="CYRX01000033">
    <property type="protein sequence ID" value="CUH61757.1"/>
    <property type="molecule type" value="Genomic_DNA"/>
</dbReference>
<feature type="chain" id="PRO_5006062613" evidence="4">
    <location>
        <begin position="23"/>
        <end position="174"/>
    </location>
</feature>
<dbReference type="PROSITE" id="PS51352">
    <property type="entry name" value="THIOREDOXIN_2"/>
    <property type="match status" value="1"/>
</dbReference>
<dbReference type="InterPro" id="IPR013740">
    <property type="entry name" value="Redoxin"/>
</dbReference>
<evidence type="ECO:0000256" key="1">
    <source>
        <dbReference type="ARBA" id="ARBA00004196"/>
    </source>
</evidence>
<sequence length="174" mass="18633">MRAICAGLLYGALALGANSALAGGFEKLQVHAAPKAPAVTSFVTIDGVPMDLSVYAGDVVVLNFWATWCAPCKREMPGLDRLQAMMGHEGIEVVTMAFGRHNPMAMEKFWDRANIENLPLHRDPTTELAQAFGVKGLPHTVILDAEGNEIASLPGEAEWDSAEAIALLEGFLTD</sequence>
<evidence type="ECO:0000313" key="6">
    <source>
        <dbReference type="EMBL" id="CUH61757.1"/>
    </source>
</evidence>
<dbReference type="InterPro" id="IPR013766">
    <property type="entry name" value="Thioredoxin_domain"/>
</dbReference>
<dbReference type="RefSeq" id="WP_058124394.1">
    <property type="nucleotide sequence ID" value="NZ_CYRX01000033.1"/>
</dbReference>
<dbReference type="PANTHER" id="PTHR42852">
    <property type="entry name" value="THIOL:DISULFIDE INTERCHANGE PROTEIN DSBE"/>
    <property type="match status" value="1"/>
</dbReference>
<feature type="domain" description="Thioredoxin" evidence="5">
    <location>
        <begin position="30"/>
        <end position="173"/>
    </location>
</feature>
<evidence type="ECO:0000259" key="5">
    <source>
        <dbReference type="PROSITE" id="PS51352"/>
    </source>
</evidence>
<keyword evidence="4" id="KW-0732">Signal</keyword>
<dbReference type="GO" id="GO:0015036">
    <property type="term" value="F:disulfide oxidoreductase activity"/>
    <property type="evidence" value="ECO:0007669"/>
    <property type="project" value="UniProtKB-ARBA"/>
</dbReference>
<evidence type="ECO:0000256" key="4">
    <source>
        <dbReference type="SAM" id="SignalP"/>
    </source>
</evidence>
<dbReference type="Pfam" id="PF08534">
    <property type="entry name" value="Redoxin"/>
    <property type="match status" value="1"/>
</dbReference>
<proteinExistence type="predicted"/>
<keyword evidence="2" id="KW-0201">Cytochrome c-type biogenesis</keyword>
<evidence type="ECO:0000256" key="3">
    <source>
        <dbReference type="ARBA" id="ARBA00023284"/>
    </source>
</evidence>
<dbReference type="CDD" id="cd02966">
    <property type="entry name" value="TlpA_like_family"/>
    <property type="match status" value="1"/>
</dbReference>
<dbReference type="PANTHER" id="PTHR42852:SF13">
    <property type="entry name" value="PROTEIN DIPZ"/>
    <property type="match status" value="1"/>
</dbReference>
<feature type="signal peptide" evidence="4">
    <location>
        <begin position="1"/>
        <end position="22"/>
    </location>
</feature>
<dbReference type="InterPro" id="IPR017937">
    <property type="entry name" value="Thioredoxin_CS"/>
</dbReference>
<reference evidence="6 7" key="1">
    <citation type="submission" date="2015-09" db="EMBL/GenBank/DDBJ databases">
        <authorList>
            <consortium name="Swine Surveillance"/>
        </authorList>
    </citation>
    <scope>NUCLEOTIDE SEQUENCE [LARGE SCALE GENOMIC DNA]</scope>
    <source>
        <strain evidence="6 7">CECT 5294</strain>
    </source>
</reference>
<dbReference type="Proteomes" id="UP000051298">
    <property type="component" value="Unassembled WGS sequence"/>
</dbReference>